<dbReference type="InterPro" id="IPR018964">
    <property type="entry name" value="Phage_phiJL001_Gp84_C"/>
</dbReference>
<gene>
    <name evidence="2" type="ORF">BZK42_18635</name>
</gene>
<name>A0A1V8NVX3_CITBR</name>
<proteinExistence type="predicted"/>
<organism evidence="2 3">
    <name type="scientific">Citrobacter braakii</name>
    <dbReference type="NCBI Taxonomy" id="57706"/>
    <lineage>
        <taxon>Bacteria</taxon>
        <taxon>Pseudomonadati</taxon>
        <taxon>Pseudomonadota</taxon>
        <taxon>Gammaproteobacteria</taxon>
        <taxon>Enterobacterales</taxon>
        <taxon>Enterobacteriaceae</taxon>
        <taxon>Citrobacter</taxon>
        <taxon>Citrobacter freundii complex</taxon>
    </lineage>
</organism>
<protein>
    <submittedName>
        <fullName evidence="2">Phage tail protein</fullName>
    </submittedName>
</protein>
<evidence type="ECO:0000259" key="1">
    <source>
        <dbReference type="Pfam" id="PF09356"/>
    </source>
</evidence>
<sequence>MSWNSQEYSVAAGQPVMLYQFSLGNKFWRYTSADMDLTMLGQHWEAVAIRDGGFMQGTGDNVEISLASNNPVVQLFRGIPPSSPVQVRVYRWHNTDPAQECHTVWVGSVSEVRRESPEQVKLLSTGVASSFTRTGLRLTWGRGCPYSLYDHNCRVSAERMAVRDLPVTAVTGSGITVTLPAGTTQGYFSGGYIEWTDDGFLQRRGIRTHSDSVLQLFGGGQGISTGMVITAYPGCDLTLETCAKKFSNQLNYGGCPHMPGISPWEIIKVF</sequence>
<dbReference type="RefSeq" id="WP_080859770.1">
    <property type="nucleotide sequence ID" value="NZ_CP077405.1"/>
</dbReference>
<feature type="domain" description="Bacteriophage phiJL001 Gp84 C-terminal" evidence="1">
    <location>
        <begin position="186"/>
        <end position="260"/>
    </location>
</feature>
<dbReference type="Pfam" id="PF09931">
    <property type="entry name" value="Phage_phiJL001_Gp84_N"/>
    <property type="match status" value="1"/>
</dbReference>
<dbReference type="AlphaFoldDB" id="A0A1V8NVX3"/>
<dbReference type="EMBL" id="NAEW01000009">
    <property type="protein sequence ID" value="OQM40578.1"/>
    <property type="molecule type" value="Genomic_DNA"/>
</dbReference>
<dbReference type="InterPro" id="IPR011928">
    <property type="entry name" value="Phage_phiJL001_Gp84"/>
</dbReference>
<comment type="caution">
    <text evidence="2">The sequence shown here is derived from an EMBL/GenBank/DDBJ whole genome shotgun (WGS) entry which is preliminary data.</text>
</comment>
<evidence type="ECO:0000313" key="2">
    <source>
        <dbReference type="EMBL" id="OQM40578.1"/>
    </source>
</evidence>
<reference evidence="2 3" key="1">
    <citation type="submission" date="2017-03" db="EMBL/GenBank/DDBJ databases">
        <authorList>
            <person name="Afonso C.L."/>
            <person name="Miller P.J."/>
            <person name="Scott M.A."/>
            <person name="Spackman E."/>
            <person name="Goraichik I."/>
            <person name="Dimitrov K.M."/>
            <person name="Suarez D.L."/>
            <person name="Swayne D.E."/>
        </authorList>
    </citation>
    <scope>NUCLEOTIDE SEQUENCE [LARGE SCALE GENOMIC DNA]</scope>
    <source>
        <strain evidence="2 3">ATCC 51113</strain>
    </source>
</reference>
<dbReference type="Proteomes" id="UP000192573">
    <property type="component" value="Unassembled WGS sequence"/>
</dbReference>
<accession>A0A1V8NVX3</accession>
<dbReference type="NCBIfam" id="TIGR02218">
    <property type="entry name" value="phg_TIGR02218"/>
    <property type="match status" value="1"/>
</dbReference>
<dbReference type="Pfam" id="PF09356">
    <property type="entry name" value="Phage_BR0599"/>
    <property type="match status" value="1"/>
</dbReference>
<evidence type="ECO:0000313" key="3">
    <source>
        <dbReference type="Proteomes" id="UP000192573"/>
    </source>
</evidence>